<dbReference type="PANTHER" id="PTHR10443">
    <property type="entry name" value="MICROSOMAL DIPEPTIDASE"/>
    <property type="match status" value="1"/>
</dbReference>
<name>A0AA43RLR1_9LACT</name>
<protein>
    <submittedName>
        <fullName evidence="1">Dipeptidase</fullName>
    </submittedName>
</protein>
<dbReference type="GO" id="GO:0070573">
    <property type="term" value="F:metallodipeptidase activity"/>
    <property type="evidence" value="ECO:0007669"/>
    <property type="project" value="InterPro"/>
</dbReference>
<evidence type="ECO:0000313" key="1">
    <source>
        <dbReference type="EMBL" id="MDO5456824.1"/>
    </source>
</evidence>
<dbReference type="SUPFAM" id="SSF51556">
    <property type="entry name" value="Metallo-dependent hydrolases"/>
    <property type="match status" value="1"/>
</dbReference>
<sequence length="326" mass="36906">MKYIDLHCDTLMFTGTSRQKNQSLLQNDIAAVDLERLKQGRCFLQFFAVFLLDESYFKYVDIEPLSDEDYIELLSRHLKQVVADHPEKIDLVSAFEDILKNEKEGKLSAILTIEDGRVLQDDLSKIDYYYEQGFRLITLLWNHENCLGFPNSSDPRVMTQGLKKFGKESIEKMNDLGMIIDVSHLSDGGFYDVADISSRPFMASHSNARSITNHPRNLTDDMIHVLADGGGIAGLNVAPHFLREDNLENVSGIDDMVVHLNHMVDQGGQDFVALGTDYDGVEGKFEIPGPQDMPLLFQALDQAGWSEDAIEKFAYKNAMRFLEDIL</sequence>
<reference evidence="1" key="1">
    <citation type="submission" date="2023-07" db="EMBL/GenBank/DDBJ databases">
        <title>Between Cages and Wild: Unraveling the Impact of Captivity on Animal Microbiomes and Antimicrobial Resistance.</title>
        <authorList>
            <person name="Schmartz G.P."/>
            <person name="Rehner J."/>
            <person name="Schuff M.J."/>
            <person name="Becker S.L."/>
            <person name="Kravczyk M."/>
            <person name="Gurevich A."/>
            <person name="Francke R."/>
            <person name="Mueller R."/>
            <person name="Keller V."/>
            <person name="Keller A."/>
        </authorList>
    </citation>
    <scope>NUCLEOTIDE SEQUENCE</scope>
    <source>
        <strain evidence="1">S39M_St_73</strain>
    </source>
</reference>
<dbReference type="EMBL" id="JAUNQW010000001">
    <property type="protein sequence ID" value="MDO5456824.1"/>
    <property type="molecule type" value="Genomic_DNA"/>
</dbReference>
<dbReference type="InterPro" id="IPR032466">
    <property type="entry name" value="Metal_Hydrolase"/>
</dbReference>
<organism evidence="1 2">
    <name type="scientific">Atopococcus tabaci</name>
    <dbReference type="NCBI Taxonomy" id="269774"/>
    <lineage>
        <taxon>Bacteria</taxon>
        <taxon>Bacillati</taxon>
        <taxon>Bacillota</taxon>
        <taxon>Bacilli</taxon>
        <taxon>Lactobacillales</taxon>
        <taxon>Carnobacteriaceae</taxon>
        <taxon>Atopococcus</taxon>
    </lineage>
</organism>
<dbReference type="InterPro" id="IPR008257">
    <property type="entry name" value="Pept_M19"/>
</dbReference>
<gene>
    <name evidence="1" type="ORF">Q4F26_00625</name>
</gene>
<dbReference type="CDD" id="cd01301">
    <property type="entry name" value="rDP_like"/>
    <property type="match status" value="1"/>
</dbReference>
<accession>A0AA43RLR1</accession>
<dbReference type="AlphaFoldDB" id="A0AA43RLR1"/>
<keyword evidence="2" id="KW-1185">Reference proteome</keyword>
<evidence type="ECO:0000313" key="2">
    <source>
        <dbReference type="Proteomes" id="UP001171751"/>
    </source>
</evidence>
<dbReference type="Pfam" id="PF01244">
    <property type="entry name" value="Peptidase_M19"/>
    <property type="match status" value="1"/>
</dbReference>
<comment type="caution">
    <text evidence="1">The sequence shown here is derived from an EMBL/GenBank/DDBJ whole genome shotgun (WGS) entry which is preliminary data.</text>
</comment>
<dbReference type="Gene3D" id="3.20.20.140">
    <property type="entry name" value="Metal-dependent hydrolases"/>
    <property type="match status" value="1"/>
</dbReference>
<dbReference type="GO" id="GO:0006508">
    <property type="term" value="P:proteolysis"/>
    <property type="evidence" value="ECO:0007669"/>
    <property type="project" value="InterPro"/>
</dbReference>
<dbReference type="PANTHER" id="PTHR10443:SF12">
    <property type="entry name" value="DIPEPTIDASE"/>
    <property type="match status" value="1"/>
</dbReference>
<dbReference type="PROSITE" id="PS51365">
    <property type="entry name" value="RENAL_DIPEPTIDASE_2"/>
    <property type="match status" value="1"/>
</dbReference>
<dbReference type="Proteomes" id="UP001171751">
    <property type="component" value="Unassembled WGS sequence"/>
</dbReference>
<proteinExistence type="predicted"/>